<gene>
    <name evidence="1" type="ORF">FLL45_15170</name>
</gene>
<dbReference type="SUPFAM" id="SSF52540">
    <property type="entry name" value="P-loop containing nucleoside triphosphate hydrolases"/>
    <property type="match status" value="1"/>
</dbReference>
<comment type="caution">
    <text evidence="1">The sequence shown here is derived from an EMBL/GenBank/DDBJ whole genome shotgun (WGS) entry which is preliminary data.</text>
</comment>
<name>A0A545T6J1_9GAMM</name>
<evidence type="ECO:0000313" key="1">
    <source>
        <dbReference type="EMBL" id="TQV72808.1"/>
    </source>
</evidence>
<dbReference type="InterPro" id="IPR027417">
    <property type="entry name" value="P-loop_NTPase"/>
</dbReference>
<dbReference type="Gene3D" id="3.40.50.300">
    <property type="entry name" value="P-loop containing nucleotide triphosphate hydrolases"/>
    <property type="match status" value="1"/>
</dbReference>
<keyword evidence="2" id="KW-1185">Reference proteome</keyword>
<dbReference type="EMBL" id="VIKR01000004">
    <property type="protein sequence ID" value="TQV72808.1"/>
    <property type="molecule type" value="Genomic_DNA"/>
</dbReference>
<dbReference type="AlphaFoldDB" id="A0A545T6J1"/>
<evidence type="ECO:0008006" key="3">
    <source>
        <dbReference type="Google" id="ProtNLM"/>
    </source>
</evidence>
<proteinExistence type="predicted"/>
<sequence length="267" mass="31070">MAKRINANFNAKADKKPLIVGINAPQGAGKSTLCQLLRRVLTQAFELQVVAVSIDDFYLSRQSRLRLAETIHPLFKTRGVPGTHDISLAMNFFHRLVDNDNNQSIRVPCFDKATDNPAPEEKWEIHVGKIDIVLFEGWCVGANSINESDLIVPFNQLEADLDPDSTWRLYWNNRLANDYRQLFQVIDFLVYFNPPSWPQVKLWRAEQEANLRRRSSNNLKNPQIMNQQQLEHFMMHFERLTIACNEQMRVNADLIYYLDENRIPTQK</sequence>
<organism evidence="1 2">
    <name type="scientific">Aliikangiella marina</name>
    <dbReference type="NCBI Taxonomy" id="1712262"/>
    <lineage>
        <taxon>Bacteria</taxon>
        <taxon>Pseudomonadati</taxon>
        <taxon>Pseudomonadota</taxon>
        <taxon>Gammaproteobacteria</taxon>
        <taxon>Oceanospirillales</taxon>
        <taxon>Pleioneaceae</taxon>
        <taxon>Aliikangiella</taxon>
    </lineage>
</organism>
<dbReference type="Proteomes" id="UP000317839">
    <property type="component" value="Unassembled WGS sequence"/>
</dbReference>
<reference evidence="1 2" key="1">
    <citation type="submission" date="2019-06" db="EMBL/GenBank/DDBJ databases">
        <title>Draft genome of Aliikangiella marina GYP-15.</title>
        <authorList>
            <person name="Wang G."/>
        </authorList>
    </citation>
    <scope>NUCLEOTIDE SEQUENCE [LARGE SCALE GENOMIC DNA]</scope>
    <source>
        <strain evidence="1 2">GYP-15</strain>
    </source>
</reference>
<dbReference type="RefSeq" id="WP_142942919.1">
    <property type="nucleotide sequence ID" value="NZ_VIKR01000004.1"/>
</dbReference>
<dbReference type="PANTHER" id="PTHR10285">
    <property type="entry name" value="URIDINE KINASE"/>
    <property type="match status" value="1"/>
</dbReference>
<dbReference type="OrthoDB" id="455474at2"/>
<protein>
    <recommendedName>
        <fullName evidence="3">Kinase</fullName>
    </recommendedName>
</protein>
<evidence type="ECO:0000313" key="2">
    <source>
        <dbReference type="Proteomes" id="UP000317839"/>
    </source>
</evidence>
<accession>A0A545T6J1</accession>